<dbReference type="Proteomes" id="UP000320773">
    <property type="component" value="Unassembled WGS sequence"/>
</dbReference>
<dbReference type="EMBL" id="VFPJ01000001">
    <property type="protein sequence ID" value="TQM40183.1"/>
    <property type="molecule type" value="Genomic_DNA"/>
</dbReference>
<proteinExistence type="predicted"/>
<comment type="caution">
    <text evidence="1">The sequence shown here is derived from an EMBL/GenBank/DDBJ whole genome shotgun (WGS) entry which is preliminary data.</text>
</comment>
<accession>A0A543G259</accession>
<dbReference type="AlphaFoldDB" id="A0A543G259"/>
<organism evidence="1 2">
    <name type="scientific">Flavobacterium branchiophilum</name>
    <dbReference type="NCBI Taxonomy" id="55197"/>
    <lineage>
        <taxon>Bacteria</taxon>
        <taxon>Pseudomonadati</taxon>
        <taxon>Bacteroidota</taxon>
        <taxon>Flavobacteriia</taxon>
        <taxon>Flavobacteriales</taxon>
        <taxon>Flavobacteriaceae</taxon>
        <taxon>Flavobacterium</taxon>
    </lineage>
</organism>
<evidence type="ECO:0008006" key="3">
    <source>
        <dbReference type="Google" id="ProtNLM"/>
    </source>
</evidence>
<protein>
    <recommendedName>
        <fullName evidence="3">LysM domain-containing protein</fullName>
    </recommendedName>
</protein>
<name>A0A543G259_9FLAO</name>
<gene>
    <name evidence="1" type="ORF">BC670_1055</name>
</gene>
<dbReference type="RefSeq" id="WP_146870371.1">
    <property type="nucleotide sequence ID" value="NZ_VFPJ01000001.1"/>
</dbReference>
<sequence>MDKFQFIKHPIKENDTIESVAQHFDITTNYLQLVHNLNVDVYDKIKNSSGFFPSHLKEIFIDESTYQSFIERENEKRPKNSPILEYKPIKGKTIYNVFYTFLDDEEQTNISFQTSIEGLKSDPKINGYIVEIDRTSLTLLNNEDPELVIDELALTTAKVIYPLQIIVNYRGKFIDIKNYEEIIKRWEIVKENIRDNFESEQTEIYIISTEPSLKNKETLLASLKKDWFLNTYFSEIYINYYSKYKINKTIYFPVVSDFEGFEYAIVQEMNKYADDKNQLTISQNGKIDNEIKKDLFAINGEFEAEYLLNPVDKSIKSIFLQCSLEFETQKKLSITIKKNKKV</sequence>
<evidence type="ECO:0000313" key="1">
    <source>
        <dbReference type="EMBL" id="TQM40183.1"/>
    </source>
</evidence>
<reference evidence="1 2" key="1">
    <citation type="submission" date="2019-06" db="EMBL/GenBank/DDBJ databases">
        <title>Genomic Encyclopedia of Archaeal and Bacterial Type Strains, Phase II (KMG-II): from individual species to whole genera.</title>
        <authorList>
            <person name="Goeker M."/>
        </authorList>
    </citation>
    <scope>NUCLEOTIDE SEQUENCE [LARGE SCALE GENOMIC DNA]</scope>
    <source>
        <strain evidence="1 2">DSM 24789</strain>
    </source>
</reference>
<evidence type="ECO:0000313" key="2">
    <source>
        <dbReference type="Proteomes" id="UP000320773"/>
    </source>
</evidence>